<evidence type="ECO:0000259" key="4">
    <source>
        <dbReference type="Pfam" id="PF00899"/>
    </source>
</evidence>
<dbReference type="Gene3D" id="3.40.50.720">
    <property type="entry name" value="NAD(P)-binding Rossmann-like Domain"/>
    <property type="match status" value="1"/>
</dbReference>
<gene>
    <name evidence="5" type="primary">ttuC_2</name>
    <name evidence="5" type="ORF">SDC9_27362</name>
</gene>
<keyword evidence="3" id="KW-0067">ATP-binding</keyword>
<dbReference type="GO" id="GO:0061605">
    <property type="term" value="F:molybdopterin-synthase adenylyltransferase activity"/>
    <property type="evidence" value="ECO:0007669"/>
    <property type="project" value="UniProtKB-EC"/>
</dbReference>
<keyword evidence="5" id="KW-0548">Nucleotidyltransferase</keyword>
<dbReference type="EC" id="2.7.7.80" evidence="5"/>
<name>A0A644URL2_9ZZZZ</name>
<dbReference type="EMBL" id="VSSQ01000150">
    <property type="protein sequence ID" value="MPL81442.1"/>
    <property type="molecule type" value="Genomic_DNA"/>
</dbReference>
<dbReference type="FunFam" id="3.40.50.720:FF:000033">
    <property type="entry name" value="Adenylyltransferase and sulfurtransferase MOCS3"/>
    <property type="match status" value="1"/>
</dbReference>
<organism evidence="5">
    <name type="scientific">bioreactor metagenome</name>
    <dbReference type="NCBI Taxonomy" id="1076179"/>
    <lineage>
        <taxon>unclassified sequences</taxon>
        <taxon>metagenomes</taxon>
        <taxon>ecological metagenomes</taxon>
    </lineage>
</organism>
<protein>
    <submittedName>
        <fullName evidence="5">Sulfur carrier protein adenylyltransferase</fullName>
        <ecNumber evidence="5">2.7.7.80</ecNumber>
    </submittedName>
</protein>
<dbReference type="GO" id="GO:0008146">
    <property type="term" value="F:sulfotransferase activity"/>
    <property type="evidence" value="ECO:0007669"/>
    <property type="project" value="TreeGrafter"/>
</dbReference>
<evidence type="ECO:0000256" key="3">
    <source>
        <dbReference type="ARBA" id="ARBA00022840"/>
    </source>
</evidence>
<dbReference type="InterPro" id="IPR000594">
    <property type="entry name" value="ThiF_NAD_FAD-bd"/>
</dbReference>
<dbReference type="GO" id="GO:0008641">
    <property type="term" value="F:ubiquitin-like modifier activating enzyme activity"/>
    <property type="evidence" value="ECO:0007669"/>
    <property type="project" value="InterPro"/>
</dbReference>
<proteinExistence type="predicted"/>
<dbReference type="CDD" id="cd00757">
    <property type="entry name" value="ThiF_MoeB_HesA_family"/>
    <property type="match status" value="1"/>
</dbReference>
<reference evidence="5" key="1">
    <citation type="submission" date="2019-08" db="EMBL/GenBank/DDBJ databases">
        <authorList>
            <person name="Kucharzyk K."/>
            <person name="Murdoch R.W."/>
            <person name="Higgins S."/>
            <person name="Loffler F."/>
        </authorList>
    </citation>
    <scope>NUCLEOTIDE SEQUENCE</scope>
</reference>
<evidence type="ECO:0000256" key="1">
    <source>
        <dbReference type="ARBA" id="ARBA00022679"/>
    </source>
</evidence>
<dbReference type="AlphaFoldDB" id="A0A644URL2"/>
<dbReference type="InterPro" id="IPR035985">
    <property type="entry name" value="Ubiquitin-activating_enz"/>
</dbReference>
<dbReference type="Pfam" id="PF00899">
    <property type="entry name" value="ThiF"/>
    <property type="match status" value="1"/>
</dbReference>
<dbReference type="GO" id="GO:0004792">
    <property type="term" value="F:thiosulfate-cyanide sulfurtransferase activity"/>
    <property type="evidence" value="ECO:0007669"/>
    <property type="project" value="TreeGrafter"/>
</dbReference>
<feature type="domain" description="THIF-type NAD/FAD binding fold" evidence="4">
    <location>
        <begin position="10"/>
        <end position="241"/>
    </location>
</feature>
<dbReference type="PANTHER" id="PTHR10953:SF102">
    <property type="entry name" value="ADENYLYLTRANSFERASE AND SULFURTRANSFERASE MOCS3"/>
    <property type="match status" value="1"/>
</dbReference>
<keyword evidence="2" id="KW-0547">Nucleotide-binding</keyword>
<evidence type="ECO:0000256" key="2">
    <source>
        <dbReference type="ARBA" id="ARBA00022741"/>
    </source>
</evidence>
<accession>A0A644URL2</accession>
<dbReference type="GO" id="GO:0005524">
    <property type="term" value="F:ATP binding"/>
    <property type="evidence" value="ECO:0007669"/>
    <property type="project" value="UniProtKB-KW"/>
</dbReference>
<keyword evidence="1 5" id="KW-0808">Transferase</keyword>
<comment type="caution">
    <text evidence="5">The sequence shown here is derived from an EMBL/GenBank/DDBJ whole genome shotgun (WGS) entry which is preliminary data.</text>
</comment>
<dbReference type="GO" id="GO:0005829">
    <property type="term" value="C:cytosol"/>
    <property type="evidence" value="ECO:0007669"/>
    <property type="project" value="TreeGrafter"/>
</dbReference>
<dbReference type="SUPFAM" id="SSF69572">
    <property type="entry name" value="Activating enzymes of the ubiquitin-like proteins"/>
    <property type="match status" value="1"/>
</dbReference>
<dbReference type="InterPro" id="IPR045886">
    <property type="entry name" value="ThiF/MoeB/HesA"/>
</dbReference>
<dbReference type="PANTHER" id="PTHR10953">
    <property type="entry name" value="UBIQUITIN-ACTIVATING ENZYME E1"/>
    <property type="match status" value="1"/>
</dbReference>
<evidence type="ECO:0000313" key="5">
    <source>
        <dbReference type="EMBL" id="MPL81442.1"/>
    </source>
</evidence>
<sequence>MLTKEEQERYNRQIILPEFGIEAQNKLKEASVLIIGVGGLGSVSSLYLVASGIGKIGLVDNDTVSISNLQRQVLYREDELGLSKVEQAKETLERLNSNVEIITYKTFLTSENAISIIKDYDIIIDGTDNFKARYLINDVCVGLNKPFVYASIGDYFGQVAVFNFDNNSSCYRDLFPNYDELHNRENKNKGVMGVLPSIAASLQVNEAIKIITSTGSPLINKLLTFDILNNQFTTLDLKPTQKAREESLDSFNRSSL</sequence>